<dbReference type="CDD" id="cd11377">
    <property type="entry name" value="Pro-peptidase_S53"/>
    <property type="match status" value="1"/>
</dbReference>
<dbReference type="GO" id="GO:0046872">
    <property type="term" value="F:metal ion binding"/>
    <property type="evidence" value="ECO:0007669"/>
    <property type="project" value="UniProtKB-UniRule"/>
</dbReference>
<proteinExistence type="predicted"/>
<feature type="signal peptide" evidence="10">
    <location>
        <begin position="1"/>
        <end position="21"/>
    </location>
</feature>
<evidence type="ECO:0000256" key="10">
    <source>
        <dbReference type="SAM" id="SignalP"/>
    </source>
</evidence>
<dbReference type="PANTHER" id="PTHR14218">
    <property type="entry name" value="PROTEASE S8 TRIPEPTIDYL PEPTIDASE I CLN2"/>
    <property type="match status" value="1"/>
</dbReference>
<feature type="active site" description="Charge relay system" evidence="8">
    <location>
        <position position="657"/>
    </location>
</feature>
<feature type="active site" description="Charge relay system" evidence="8">
    <location>
        <position position="342"/>
    </location>
</feature>
<keyword evidence="7" id="KW-0865">Zymogen</keyword>
<dbReference type="EMBL" id="MU864985">
    <property type="protein sequence ID" value="KAK4461730.1"/>
    <property type="molecule type" value="Genomic_DNA"/>
</dbReference>
<feature type="binding site" evidence="8">
    <location>
        <position position="719"/>
    </location>
    <ligand>
        <name>Ca(2+)</name>
        <dbReference type="ChEBI" id="CHEBI:29108"/>
    </ligand>
</feature>
<dbReference type="AlphaFoldDB" id="A0AAV9HP02"/>
<keyword evidence="5 8" id="KW-0720">Serine protease</keyword>
<dbReference type="InterPro" id="IPR036852">
    <property type="entry name" value="Peptidase_S8/S53_dom_sf"/>
</dbReference>
<feature type="chain" id="PRO_5043564027" evidence="10">
    <location>
        <begin position="22"/>
        <end position="727"/>
    </location>
</feature>
<dbReference type="PROSITE" id="PS00138">
    <property type="entry name" value="SUBTILASE_SER"/>
    <property type="match status" value="1"/>
</dbReference>
<feature type="region of interest" description="Disordered" evidence="9">
    <location>
        <begin position="218"/>
        <end position="253"/>
    </location>
</feature>
<accession>A0AAV9HP02</accession>
<feature type="binding site" evidence="8">
    <location>
        <position position="699"/>
    </location>
    <ligand>
        <name>Ca(2+)</name>
        <dbReference type="ChEBI" id="CHEBI:29108"/>
    </ligand>
</feature>
<protein>
    <submittedName>
        <fullName evidence="12">Protease</fullName>
    </submittedName>
</protein>
<evidence type="ECO:0000256" key="5">
    <source>
        <dbReference type="ARBA" id="ARBA00022825"/>
    </source>
</evidence>
<keyword evidence="4 8" id="KW-0378">Hydrolase</keyword>
<dbReference type="GO" id="GO:0004252">
    <property type="term" value="F:serine-type endopeptidase activity"/>
    <property type="evidence" value="ECO:0007669"/>
    <property type="project" value="UniProtKB-UniRule"/>
</dbReference>
<evidence type="ECO:0000313" key="13">
    <source>
        <dbReference type="Proteomes" id="UP001321749"/>
    </source>
</evidence>
<comment type="caution">
    <text evidence="12">The sequence shown here is derived from an EMBL/GenBank/DDBJ whole genome shotgun (WGS) entry which is preliminary data.</text>
</comment>
<evidence type="ECO:0000256" key="1">
    <source>
        <dbReference type="ARBA" id="ARBA00004239"/>
    </source>
</evidence>
<comment type="cofactor">
    <cofactor evidence="8">
        <name>Ca(2+)</name>
        <dbReference type="ChEBI" id="CHEBI:29108"/>
    </cofactor>
    <text evidence="8">Binds 1 Ca(2+) ion per subunit.</text>
</comment>
<dbReference type="SUPFAM" id="SSF52743">
    <property type="entry name" value="Subtilisin-like"/>
    <property type="match status" value="1"/>
</dbReference>
<dbReference type="PANTHER" id="PTHR14218:SF19">
    <property type="entry name" value="SERINE PROTEASE AORO, PUTATIVE (AFU_ORTHOLOGUE AFUA_6G10250)-RELATED"/>
    <property type="match status" value="1"/>
</dbReference>
<feature type="binding site" evidence="8">
    <location>
        <position position="717"/>
    </location>
    <ligand>
        <name>Ca(2+)</name>
        <dbReference type="ChEBI" id="CHEBI:29108"/>
    </ligand>
</feature>
<reference evidence="12" key="2">
    <citation type="submission" date="2023-06" db="EMBL/GenBank/DDBJ databases">
        <authorList>
            <consortium name="Lawrence Berkeley National Laboratory"/>
            <person name="Mondo S.J."/>
            <person name="Hensen N."/>
            <person name="Bonometti L."/>
            <person name="Westerberg I."/>
            <person name="Brannstrom I.O."/>
            <person name="Guillou S."/>
            <person name="Cros-Aarteil S."/>
            <person name="Calhoun S."/>
            <person name="Haridas S."/>
            <person name="Kuo A."/>
            <person name="Pangilinan J."/>
            <person name="Riley R."/>
            <person name="Labutti K."/>
            <person name="Andreopoulos B."/>
            <person name="Lipzen A."/>
            <person name="Chen C."/>
            <person name="Yanf M."/>
            <person name="Daum C."/>
            <person name="Ng V."/>
            <person name="Clum A."/>
            <person name="Steindorff A."/>
            <person name="Ohm R."/>
            <person name="Martin F."/>
            <person name="Silar P."/>
            <person name="Natvig D."/>
            <person name="Lalanne C."/>
            <person name="Gautier V."/>
            <person name="Ament-Velasquez S.L."/>
            <person name="Kruys A."/>
            <person name="Hutchinson M.I."/>
            <person name="Powell A.J."/>
            <person name="Barry K."/>
            <person name="Miller A.N."/>
            <person name="Grigoriev I.V."/>
            <person name="Debuchy R."/>
            <person name="Gladieux P."/>
            <person name="Thoren M.H."/>
            <person name="Johannesson H."/>
        </authorList>
    </citation>
    <scope>NUCLEOTIDE SEQUENCE</scope>
    <source>
        <strain evidence="12">PSN324</strain>
    </source>
</reference>
<evidence type="ECO:0000256" key="6">
    <source>
        <dbReference type="ARBA" id="ARBA00022837"/>
    </source>
</evidence>
<feature type="compositionally biased region" description="Basic residues" evidence="9">
    <location>
        <begin position="223"/>
        <end position="234"/>
    </location>
</feature>
<comment type="subcellular location">
    <subcellularLocation>
        <location evidence="1">Secreted</location>
        <location evidence="1">Extracellular space</location>
    </subcellularLocation>
</comment>
<dbReference type="SUPFAM" id="SSF54897">
    <property type="entry name" value="Protease propeptides/inhibitors"/>
    <property type="match status" value="1"/>
</dbReference>
<dbReference type="Pfam" id="PF09286">
    <property type="entry name" value="Pro-kuma_activ"/>
    <property type="match status" value="1"/>
</dbReference>
<keyword evidence="3 8" id="KW-0479">Metal-binding</keyword>
<dbReference type="PROSITE" id="PS51695">
    <property type="entry name" value="SEDOLISIN"/>
    <property type="match status" value="1"/>
</dbReference>
<dbReference type="Proteomes" id="UP001321749">
    <property type="component" value="Unassembled WGS sequence"/>
</dbReference>
<evidence type="ECO:0000256" key="3">
    <source>
        <dbReference type="ARBA" id="ARBA00022723"/>
    </source>
</evidence>
<dbReference type="InterPro" id="IPR030400">
    <property type="entry name" value="Sedolisin_dom"/>
</dbReference>
<evidence type="ECO:0000256" key="4">
    <source>
        <dbReference type="ARBA" id="ARBA00022801"/>
    </source>
</evidence>
<evidence type="ECO:0000313" key="12">
    <source>
        <dbReference type="EMBL" id="KAK4461730.1"/>
    </source>
</evidence>
<dbReference type="SMART" id="SM00944">
    <property type="entry name" value="Pro-kuma_activ"/>
    <property type="match status" value="1"/>
</dbReference>
<dbReference type="GO" id="GO:0005576">
    <property type="term" value="C:extracellular region"/>
    <property type="evidence" value="ECO:0007669"/>
    <property type="project" value="UniProtKB-SubCell"/>
</dbReference>
<organism evidence="12 13">
    <name type="scientific">Cladorrhinum samala</name>
    <dbReference type="NCBI Taxonomy" id="585594"/>
    <lineage>
        <taxon>Eukaryota</taxon>
        <taxon>Fungi</taxon>
        <taxon>Dikarya</taxon>
        <taxon>Ascomycota</taxon>
        <taxon>Pezizomycotina</taxon>
        <taxon>Sordariomycetes</taxon>
        <taxon>Sordariomycetidae</taxon>
        <taxon>Sordariales</taxon>
        <taxon>Podosporaceae</taxon>
        <taxon>Cladorrhinum</taxon>
    </lineage>
</organism>
<dbReference type="InterPro" id="IPR015366">
    <property type="entry name" value="S53_propep"/>
</dbReference>
<dbReference type="InterPro" id="IPR050819">
    <property type="entry name" value="Tripeptidyl-peptidase_I"/>
</dbReference>
<keyword evidence="10" id="KW-0732">Signal</keyword>
<feature type="domain" description="Peptidase S53" evidence="11">
    <location>
        <begin position="265"/>
        <end position="727"/>
    </location>
</feature>
<dbReference type="CDD" id="cd04056">
    <property type="entry name" value="Peptidases_S53"/>
    <property type="match status" value="1"/>
</dbReference>
<gene>
    <name evidence="12" type="ORF">QBC42DRAFT_346972</name>
</gene>
<dbReference type="GO" id="GO:0008240">
    <property type="term" value="F:tripeptidyl-peptidase activity"/>
    <property type="evidence" value="ECO:0007669"/>
    <property type="project" value="TreeGrafter"/>
</dbReference>
<reference evidence="12" key="1">
    <citation type="journal article" date="2023" name="Mol. Phylogenet. Evol.">
        <title>Genome-scale phylogeny and comparative genomics of the fungal order Sordariales.</title>
        <authorList>
            <person name="Hensen N."/>
            <person name="Bonometti L."/>
            <person name="Westerberg I."/>
            <person name="Brannstrom I.O."/>
            <person name="Guillou S."/>
            <person name="Cros-Aarteil S."/>
            <person name="Calhoun S."/>
            <person name="Haridas S."/>
            <person name="Kuo A."/>
            <person name="Mondo S."/>
            <person name="Pangilinan J."/>
            <person name="Riley R."/>
            <person name="LaButti K."/>
            <person name="Andreopoulos B."/>
            <person name="Lipzen A."/>
            <person name="Chen C."/>
            <person name="Yan M."/>
            <person name="Daum C."/>
            <person name="Ng V."/>
            <person name="Clum A."/>
            <person name="Steindorff A."/>
            <person name="Ohm R.A."/>
            <person name="Martin F."/>
            <person name="Silar P."/>
            <person name="Natvig D.O."/>
            <person name="Lalanne C."/>
            <person name="Gautier V."/>
            <person name="Ament-Velasquez S.L."/>
            <person name="Kruys A."/>
            <person name="Hutchinson M.I."/>
            <person name="Powell A.J."/>
            <person name="Barry K."/>
            <person name="Miller A.N."/>
            <person name="Grigoriev I.V."/>
            <person name="Debuchy R."/>
            <person name="Gladieux P."/>
            <person name="Hiltunen Thoren M."/>
            <person name="Johannesson H."/>
        </authorList>
    </citation>
    <scope>NUCLEOTIDE SEQUENCE</scope>
    <source>
        <strain evidence="12">PSN324</strain>
    </source>
</reference>
<evidence type="ECO:0000256" key="8">
    <source>
        <dbReference type="PROSITE-ProRule" id="PRU01032"/>
    </source>
</evidence>
<dbReference type="GO" id="GO:0006508">
    <property type="term" value="P:proteolysis"/>
    <property type="evidence" value="ECO:0007669"/>
    <property type="project" value="UniProtKB-KW"/>
</dbReference>
<keyword evidence="2 8" id="KW-0645">Protease</keyword>
<dbReference type="Gene3D" id="3.40.50.200">
    <property type="entry name" value="Peptidase S8/S53 domain"/>
    <property type="match status" value="1"/>
</dbReference>
<name>A0AAV9HP02_9PEZI</name>
<keyword evidence="6 8" id="KW-0106">Calcium</keyword>
<evidence type="ECO:0000259" key="11">
    <source>
        <dbReference type="PROSITE" id="PS51695"/>
    </source>
</evidence>
<evidence type="ECO:0000256" key="2">
    <source>
        <dbReference type="ARBA" id="ARBA00022670"/>
    </source>
</evidence>
<evidence type="ECO:0000256" key="9">
    <source>
        <dbReference type="SAM" id="MobiDB-lite"/>
    </source>
</evidence>
<keyword evidence="13" id="KW-1185">Reference proteome</keyword>
<feature type="active site" description="Charge relay system" evidence="8">
    <location>
        <position position="346"/>
    </location>
</feature>
<dbReference type="InterPro" id="IPR023828">
    <property type="entry name" value="Peptidase_S8_Ser-AS"/>
</dbReference>
<evidence type="ECO:0000256" key="7">
    <source>
        <dbReference type="ARBA" id="ARBA00023145"/>
    </source>
</evidence>
<feature type="binding site" evidence="8">
    <location>
        <position position="698"/>
    </location>
    <ligand>
        <name>Ca(2+)</name>
        <dbReference type="ChEBI" id="CHEBI:29108"/>
    </ligand>
</feature>
<sequence length="727" mass="80394">MLLRFLLVNIACVCGLHLVSGEPIPVQHVRRSQRWIVPRSHAVHERHESAHLQGWMKRELAEADAVLPVRVGLKHAERSVEEGHQLLMDISNPKSPNYGKHLTPNQVVDFFAPKPDALQEVKQWLVNAGLNENKIGLSGNKQWLQFDAPVKDVEELLFTRYHVFEHPESGVVNIACSEYHVPHNISHHIDYITPGIKLMSSGYDEKVMKRMLDRRTWYEEGRRPKKHGSAKSKNKNAGGLGVNVKPDGDADDDDEFTVTGGCDVDITPQCVRDQYQIPVGKKARQGNELGIFQSLNQHYHQKDMDNYWKYVAPWIPKGTHPELKSINGAYGPTSRTDQAGEEANLDFQVAIPLIWPQKTILFQTDDEWYQQDQQLPNTRYTGFFNTFFDALDGSYCNLPAFNETGNCNSDSCRDPEYPNPNSESYGYQDSLMCGVYKPTNVLSISYSGFEASWPENYMRRQCLEVLKLSLQGVTVVESSGDFGVGGRKSNPRAGCLGPDSKVFSPRTMSNCPYVLSVGATTLKLPPGGNNNNNNKTTKLIETATERFASGGGFSNVFMRPPWQANAVDAYIKRANISHLGYNITALASEFGLTGGGATLITGDKAGGLGAGWLGGIFGRERDKLFNKGGRGYPDVAALGDNYRVVLRGYADRMSGTSVATPIWAAILTLINEERLAVGKGPVGFVHQVLYDHPEVFTDITQGSNPGCGSQGFQVKEGWDPVTGLGLP</sequence>